<dbReference type="InterPro" id="IPR033100">
    <property type="entry name" value="Rrp45"/>
</dbReference>
<comment type="subcellular location">
    <subcellularLocation>
        <location evidence="1">Cytoplasm</location>
    </subcellularLocation>
    <subcellularLocation>
        <location evidence="2">Nucleus</location>
        <location evidence="2">Nucleolus</location>
    </subcellularLocation>
</comment>
<dbReference type="GeneTree" id="ENSGT00940000155372"/>
<dbReference type="GO" id="GO:0071038">
    <property type="term" value="P:TRAMP-dependent tRNA surveillance pathway"/>
    <property type="evidence" value="ECO:0007669"/>
    <property type="project" value="TreeGrafter"/>
</dbReference>
<evidence type="ECO:0000313" key="13">
    <source>
        <dbReference type="Ensembl" id="ENSEBUP00000002270.1"/>
    </source>
</evidence>
<keyword evidence="7" id="KW-0271">Exosome</keyword>
<dbReference type="InterPro" id="IPR036345">
    <property type="entry name" value="ExoRNase_PH_dom2_sf"/>
</dbReference>
<evidence type="ECO:0000256" key="10">
    <source>
        <dbReference type="ARBA" id="ARBA00032660"/>
    </source>
</evidence>
<evidence type="ECO:0000256" key="5">
    <source>
        <dbReference type="ARBA" id="ARBA00022490"/>
    </source>
</evidence>
<evidence type="ECO:0000256" key="7">
    <source>
        <dbReference type="ARBA" id="ARBA00022835"/>
    </source>
</evidence>
<reference evidence="13" key="1">
    <citation type="submission" date="2025-05" db="UniProtKB">
        <authorList>
            <consortium name="Ensembl"/>
        </authorList>
    </citation>
    <scope>IDENTIFICATION</scope>
</reference>
<dbReference type="InterPro" id="IPR027408">
    <property type="entry name" value="PNPase/RNase_PH_dom_sf"/>
</dbReference>
<dbReference type="GO" id="GO:0034473">
    <property type="term" value="P:U1 snRNA 3'-end processing"/>
    <property type="evidence" value="ECO:0007669"/>
    <property type="project" value="TreeGrafter"/>
</dbReference>
<comment type="similarity">
    <text evidence="3">Belongs to the RNase PH family.</text>
</comment>
<evidence type="ECO:0000259" key="11">
    <source>
        <dbReference type="Pfam" id="PF01138"/>
    </source>
</evidence>
<dbReference type="GO" id="GO:0034475">
    <property type="term" value="P:U4 snRNA 3'-end processing"/>
    <property type="evidence" value="ECO:0007669"/>
    <property type="project" value="TreeGrafter"/>
</dbReference>
<dbReference type="GO" id="GO:0071035">
    <property type="term" value="P:nuclear polyadenylation-dependent rRNA catabolic process"/>
    <property type="evidence" value="ECO:0007669"/>
    <property type="project" value="TreeGrafter"/>
</dbReference>
<dbReference type="Gene3D" id="3.30.230.70">
    <property type="entry name" value="GHMP Kinase, N-terminal domain"/>
    <property type="match status" value="1"/>
</dbReference>
<dbReference type="Pfam" id="PF01138">
    <property type="entry name" value="RNase_PH"/>
    <property type="match status" value="1"/>
</dbReference>
<dbReference type="GO" id="GO:0071028">
    <property type="term" value="P:nuclear mRNA surveillance"/>
    <property type="evidence" value="ECO:0007669"/>
    <property type="project" value="TreeGrafter"/>
</dbReference>
<dbReference type="InterPro" id="IPR050590">
    <property type="entry name" value="Exosome_comp_Rrp42_subfam"/>
</dbReference>
<dbReference type="CDD" id="cd11368">
    <property type="entry name" value="RNase_PH_RRP45"/>
    <property type="match status" value="1"/>
</dbReference>
<dbReference type="GO" id="GO:0005730">
    <property type="term" value="C:nucleolus"/>
    <property type="evidence" value="ECO:0007669"/>
    <property type="project" value="UniProtKB-SubCell"/>
</dbReference>
<dbReference type="PANTHER" id="PTHR11097:SF14">
    <property type="entry name" value="EXOSOME COMPLEX COMPONENT RRP45"/>
    <property type="match status" value="1"/>
</dbReference>
<protein>
    <recommendedName>
        <fullName evidence="4">Exosome complex component RRP45</fullName>
    </recommendedName>
    <alternativeName>
        <fullName evidence="10">Exosome component 9</fullName>
    </alternativeName>
</protein>
<name>A0A8C4PX76_EPTBU</name>
<evidence type="ECO:0000256" key="3">
    <source>
        <dbReference type="ARBA" id="ARBA00006678"/>
    </source>
</evidence>
<evidence type="ECO:0000256" key="1">
    <source>
        <dbReference type="ARBA" id="ARBA00004496"/>
    </source>
</evidence>
<evidence type="ECO:0000313" key="14">
    <source>
        <dbReference type="Proteomes" id="UP000694388"/>
    </source>
</evidence>
<feature type="domain" description="Exoribonuclease phosphorolytic" evidence="11">
    <location>
        <begin position="32"/>
        <end position="163"/>
    </location>
</feature>
<keyword evidence="6" id="KW-0698">rRNA processing</keyword>
<accession>A0A8C4PX76</accession>
<dbReference type="FunFam" id="3.30.230.70:FF:000005">
    <property type="entry name" value="Exosome complex component RRP45"/>
    <property type="match status" value="1"/>
</dbReference>
<dbReference type="GO" id="GO:0034476">
    <property type="term" value="P:U5 snRNA 3'-end processing"/>
    <property type="evidence" value="ECO:0007669"/>
    <property type="project" value="TreeGrafter"/>
</dbReference>
<keyword evidence="14" id="KW-1185">Reference proteome</keyword>
<evidence type="ECO:0000256" key="9">
    <source>
        <dbReference type="ARBA" id="ARBA00023242"/>
    </source>
</evidence>
<keyword evidence="8" id="KW-0694">RNA-binding</keyword>
<evidence type="ECO:0000256" key="8">
    <source>
        <dbReference type="ARBA" id="ARBA00022884"/>
    </source>
</evidence>
<dbReference type="PANTHER" id="PTHR11097">
    <property type="entry name" value="EXOSOME COMPLEX EXONUCLEASE RIBOSOMAL RNA PROCESSING PROTEIN"/>
    <property type="match status" value="1"/>
</dbReference>
<keyword evidence="9" id="KW-0539">Nucleus</keyword>
<dbReference type="AlphaFoldDB" id="A0A8C4PX76"/>
<evidence type="ECO:0000256" key="4">
    <source>
        <dbReference type="ARBA" id="ARBA00019572"/>
    </source>
</evidence>
<evidence type="ECO:0000256" key="6">
    <source>
        <dbReference type="ARBA" id="ARBA00022552"/>
    </source>
</evidence>
<dbReference type="GO" id="GO:0000176">
    <property type="term" value="C:nuclear exosome (RNase complex)"/>
    <property type="evidence" value="ECO:0007669"/>
    <property type="project" value="TreeGrafter"/>
</dbReference>
<dbReference type="Pfam" id="PF03725">
    <property type="entry name" value="RNase_PH_C"/>
    <property type="match status" value="1"/>
</dbReference>
<feature type="domain" description="Exoribonuclease phosphorolytic" evidence="12">
    <location>
        <begin position="189"/>
        <end position="254"/>
    </location>
</feature>
<evidence type="ECO:0000259" key="12">
    <source>
        <dbReference type="Pfam" id="PF03725"/>
    </source>
</evidence>
<evidence type="ECO:0000256" key="2">
    <source>
        <dbReference type="ARBA" id="ARBA00004604"/>
    </source>
</evidence>
<dbReference type="Ensembl" id="ENSEBUT00000002621.1">
    <property type="protein sequence ID" value="ENSEBUP00000002270.1"/>
    <property type="gene ID" value="ENSEBUG00000001753.1"/>
</dbReference>
<dbReference type="GO" id="GO:0016075">
    <property type="term" value="P:rRNA catabolic process"/>
    <property type="evidence" value="ECO:0007669"/>
    <property type="project" value="TreeGrafter"/>
</dbReference>
<dbReference type="InterPro" id="IPR001247">
    <property type="entry name" value="ExoRNase_PH_dom1"/>
</dbReference>
<dbReference type="InterPro" id="IPR015847">
    <property type="entry name" value="ExoRNase_PH_dom2"/>
</dbReference>
<organism evidence="13 14">
    <name type="scientific">Eptatretus burgeri</name>
    <name type="common">Inshore hagfish</name>
    <dbReference type="NCBI Taxonomy" id="7764"/>
    <lineage>
        <taxon>Eukaryota</taxon>
        <taxon>Metazoa</taxon>
        <taxon>Chordata</taxon>
        <taxon>Craniata</taxon>
        <taxon>Vertebrata</taxon>
        <taxon>Cyclostomata</taxon>
        <taxon>Myxini</taxon>
        <taxon>Myxiniformes</taxon>
        <taxon>Myxinidae</taxon>
        <taxon>Eptatretinae</taxon>
        <taxon>Eptatretus</taxon>
    </lineage>
</organism>
<dbReference type="SUPFAM" id="SSF55666">
    <property type="entry name" value="Ribonuclease PH domain 2-like"/>
    <property type="match status" value="1"/>
</dbReference>
<sequence>MKETPLSNCERDFVLLAVREKKRLDGRQTYDYRKVRIAFGTEYGCCVVELGKTRVLAQVSCELVSPKPSRPSEGVLFFNLELSPMASPGFEQGRQSEMAIEMNRLLERCLRSSRSVDTESLCVISGEKVWQVRTDIHALNHDGNIMDAAVIAANAALAHFRRPDVTVQGEEVTLYSVEDRDPVPLTIHHMPLTTTFAFFHEGSRLLVDPTRLEERVMEGRLLVAMNKHRELCALQASGGIRLLQDQVLRCSHVASVKVLELTEIIQRALENDVQARKEGRCCGLAESLPVQRVTVACAHDAVVNNEEARRRADEVVKCAEEPADTEGAVYHRGPHTAQVGEGLVNSWVVDDNEPKSEEEQEEAMDDGDLEGVKVENEEVEELSDDSVVILETQHRAPNVVQLSDGSEEDEVIILSGKDLMNVSSKGCTKETNSSDDVMEVIITETKKPRKRSK</sequence>
<dbReference type="GO" id="GO:0035925">
    <property type="term" value="F:mRNA 3'-UTR AU-rich region binding"/>
    <property type="evidence" value="ECO:0007669"/>
    <property type="project" value="TreeGrafter"/>
</dbReference>
<dbReference type="GO" id="GO:0000467">
    <property type="term" value="P:exonucleolytic trimming to generate mature 3'-end of 5.8S rRNA from tricistronic rRNA transcript (SSU-rRNA, 5.8S rRNA, LSU-rRNA)"/>
    <property type="evidence" value="ECO:0007669"/>
    <property type="project" value="TreeGrafter"/>
</dbReference>
<dbReference type="SUPFAM" id="SSF54211">
    <property type="entry name" value="Ribosomal protein S5 domain 2-like"/>
    <property type="match status" value="1"/>
</dbReference>
<dbReference type="InterPro" id="IPR020568">
    <property type="entry name" value="Ribosomal_Su5_D2-typ_SF"/>
</dbReference>
<dbReference type="GO" id="GO:0000177">
    <property type="term" value="C:cytoplasmic exosome (RNase complex)"/>
    <property type="evidence" value="ECO:0007669"/>
    <property type="project" value="TreeGrafter"/>
</dbReference>
<keyword evidence="5" id="KW-0963">Cytoplasm</keyword>
<dbReference type="Proteomes" id="UP000694388">
    <property type="component" value="Unplaced"/>
</dbReference>
<proteinExistence type="inferred from homology"/>
<dbReference type="Ensembl" id="ENSEBUT00000002606.1">
    <property type="protein sequence ID" value="ENSEBUP00000002256.1"/>
    <property type="gene ID" value="ENSEBUG00000001753.1"/>
</dbReference>